<evidence type="ECO:0000313" key="2">
    <source>
        <dbReference type="Proteomes" id="UP000181898"/>
    </source>
</evidence>
<accession>A0A1L3JFT7</accession>
<name>A0A1L3JFT7_9FLAO</name>
<dbReference type="EMBL" id="CP018155">
    <property type="protein sequence ID" value="APG64005.1"/>
    <property type="molecule type" value="Genomic_DNA"/>
</dbReference>
<organism evidence="1 2">
    <name type="scientific">Tenacibaculum todarodis</name>
    <dbReference type="NCBI Taxonomy" id="1850252"/>
    <lineage>
        <taxon>Bacteria</taxon>
        <taxon>Pseudomonadati</taxon>
        <taxon>Bacteroidota</taxon>
        <taxon>Flavobacteriia</taxon>
        <taxon>Flavobacteriales</taxon>
        <taxon>Flavobacteriaceae</taxon>
        <taxon>Tenacibaculum</taxon>
    </lineage>
</organism>
<protein>
    <submittedName>
        <fullName evidence="1">Uncharacterized protein</fullName>
    </submittedName>
</protein>
<dbReference type="KEGG" id="ten:LPB136_00860"/>
<dbReference type="Proteomes" id="UP000181898">
    <property type="component" value="Chromosome"/>
</dbReference>
<sequence>MKKQISYYLIAFLTIYACGKKNKINKNHINNSEKKISKTYIRKGNCDNLIANIDFSSFCFTSKKTPKYRLVQNSETNCQYEIYNDAGHQNIDFSIVFSDFQKVFGKEAQPELAKQIFTTIFNKKKKTRMIPSGSKEITGLGDDAYIGFSQSKNNKDQYLGVRIGNVAFTFVFHHGKNKSSQSCMQTEKDLIKIGQLVVKNITK</sequence>
<dbReference type="PROSITE" id="PS51257">
    <property type="entry name" value="PROKAR_LIPOPROTEIN"/>
    <property type="match status" value="1"/>
</dbReference>
<keyword evidence="2" id="KW-1185">Reference proteome</keyword>
<gene>
    <name evidence="1" type="ORF">LPB136_00860</name>
</gene>
<dbReference type="STRING" id="1850252.LPB136_00860"/>
<proteinExistence type="predicted"/>
<evidence type="ECO:0000313" key="1">
    <source>
        <dbReference type="EMBL" id="APG64005.1"/>
    </source>
</evidence>
<reference evidence="1 2" key="1">
    <citation type="submission" date="2016-11" db="EMBL/GenBank/DDBJ databases">
        <title>Tenacibaculum sp. LPB0136, isolated from marine environment.</title>
        <authorList>
            <person name="Kim E."/>
            <person name="Yi H."/>
        </authorList>
    </citation>
    <scope>NUCLEOTIDE SEQUENCE [LARGE SCALE GENOMIC DNA]</scope>
    <source>
        <strain evidence="1 2">LPB0136</strain>
    </source>
</reference>
<dbReference type="RefSeq" id="WP_072554327.1">
    <property type="nucleotide sequence ID" value="NZ_CP018155.1"/>
</dbReference>
<dbReference type="AlphaFoldDB" id="A0A1L3JFT7"/>